<evidence type="ECO:0000313" key="1">
    <source>
        <dbReference type="EMBL" id="EFC51510.1"/>
    </source>
</evidence>
<reference evidence="1 2" key="1">
    <citation type="submission" date="2010-01" db="EMBL/GenBank/DDBJ databases">
        <authorList>
            <person name="Weinstock G."/>
            <person name="Sodergren E."/>
            <person name="Clifton S."/>
            <person name="Fulton L."/>
            <person name="Fulton B."/>
            <person name="Courtney L."/>
            <person name="Fronick C."/>
            <person name="Harrison M."/>
            <person name="Strong C."/>
            <person name="Farmer C."/>
            <person name="Delahaunty K."/>
            <person name="Markovic C."/>
            <person name="Hall O."/>
            <person name="Minx P."/>
            <person name="Tomlinson C."/>
            <person name="Mitreva M."/>
            <person name="Nelson J."/>
            <person name="Hou S."/>
            <person name="Wollam A."/>
            <person name="Pepin K.H."/>
            <person name="Johnson M."/>
            <person name="Bhonagiri V."/>
            <person name="Nash W.E."/>
            <person name="Warren W."/>
            <person name="Chinwalla A."/>
            <person name="Mardis E.R."/>
            <person name="Wilson R.K."/>
        </authorList>
    </citation>
    <scope>NUCLEOTIDE SEQUENCE [LARGE SCALE GENOMIC DNA]</scope>
    <source>
        <strain evidence="1 2">NJ9703</strain>
    </source>
</reference>
<protein>
    <submittedName>
        <fullName evidence="1">Uncharacterized protein</fullName>
    </submittedName>
</protein>
<gene>
    <name evidence="1" type="ORF">NEISUBOT_05003</name>
</gene>
<dbReference type="EMBL" id="ACEO02000010">
    <property type="protein sequence ID" value="EFC51510.1"/>
    <property type="molecule type" value="Genomic_DNA"/>
</dbReference>
<organism evidence="1 2">
    <name type="scientific">Neisseria subflava NJ9703</name>
    <dbReference type="NCBI Taxonomy" id="546268"/>
    <lineage>
        <taxon>Bacteria</taxon>
        <taxon>Pseudomonadati</taxon>
        <taxon>Pseudomonadota</taxon>
        <taxon>Betaproteobacteria</taxon>
        <taxon>Neisseriales</taxon>
        <taxon>Neisseriaceae</taxon>
        <taxon>Neisseria</taxon>
    </lineage>
</organism>
<comment type="caution">
    <text evidence="1">The sequence shown here is derived from an EMBL/GenBank/DDBJ whole genome shotgun (WGS) entry which is preliminary data.</text>
</comment>
<dbReference type="AlphaFoldDB" id="A0A9W5IPR3"/>
<accession>A0A9W5IPR3</accession>
<dbReference type="Proteomes" id="UP000004621">
    <property type="component" value="Unassembled WGS sequence"/>
</dbReference>
<evidence type="ECO:0000313" key="2">
    <source>
        <dbReference type="Proteomes" id="UP000004621"/>
    </source>
</evidence>
<sequence length="39" mass="4578">MQPKFGSIDVVCTVIIFTIDEEKDMRNFIFTTLLINTRQ</sequence>
<proteinExistence type="predicted"/>
<name>A0A9W5IPR3_NEISU</name>